<dbReference type="Proteomes" id="UP000224041">
    <property type="component" value="Segment"/>
</dbReference>
<evidence type="ECO:0008006" key="4">
    <source>
        <dbReference type="Google" id="ProtNLM"/>
    </source>
</evidence>
<dbReference type="RefSeq" id="YP_010089357.1">
    <property type="nucleotide sequence ID" value="NC_055715.1"/>
</dbReference>
<organism evidence="2 3">
    <name type="scientific">Klebsiella phage KPV15</name>
    <dbReference type="NCBI Taxonomy" id="1913572"/>
    <lineage>
        <taxon>Viruses</taxon>
        <taxon>Duplodnaviria</taxon>
        <taxon>Heunggongvirae</taxon>
        <taxon>Uroviricota</taxon>
        <taxon>Caudoviricetes</taxon>
        <taxon>Pantevenvirales</taxon>
        <taxon>Straboviridae</taxon>
        <taxon>Tevenvirinae</taxon>
        <taxon>Jiaodavirus</taxon>
        <taxon>Jiaodavirus kppv15</taxon>
    </lineage>
</organism>
<evidence type="ECO:0000313" key="2">
    <source>
        <dbReference type="EMBL" id="APD20432.1"/>
    </source>
</evidence>
<dbReference type="EMBL" id="KY000080">
    <property type="protein sequence ID" value="APD20432.1"/>
    <property type="molecule type" value="Genomic_DNA"/>
</dbReference>
<name>A0A1J0MGY8_9CAUD</name>
<keyword evidence="3" id="KW-1185">Reference proteome</keyword>
<protein>
    <recommendedName>
        <fullName evidence="4">GIY-YIG domain-containing protein</fullName>
    </recommendedName>
</protein>
<feature type="compositionally biased region" description="Basic and acidic residues" evidence="1">
    <location>
        <begin position="100"/>
        <end position="110"/>
    </location>
</feature>
<proteinExistence type="predicted"/>
<accession>A0A1J0MGY8</accession>
<feature type="region of interest" description="Disordered" evidence="1">
    <location>
        <begin position="99"/>
        <end position="119"/>
    </location>
</feature>
<reference evidence="2 3" key="1">
    <citation type="submission" date="2016-10" db="EMBL/GenBank/DDBJ databases">
        <title>Antibacterial composition for prophylaxis and treatment of hospital infections (variants), strains of bacteriophages, used for obtaining thereof.</title>
        <authorList>
            <person name="Aleshkin A.V."/>
            <person name="Volozhantsev N.V."/>
            <person name="Verevkin V.V."/>
            <person name="Krasilnikova V.M."/>
            <person name="Myakinina V.P."/>
            <person name="Popova A.V."/>
            <person name="Svetoch E.A."/>
        </authorList>
    </citation>
    <scope>NUCLEOTIDE SEQUENCE [LARGE SCALE GENOMIC DNA]</scope>
    <source>
        <strain evidence="2 3">KPV15</strain>
    </source>
</reference>
<evidence type="ECO:0000313" key="3">
    <source>
        <dbReference type="Proteomes" id="UP000224041"/>
    </source>
</evidence>
<sequence length="162" mass="18539">MFVTYLTIYEGDKLPQFYIGSTSKKKFLNGYHGTVVSKKYKEIYNKELKDNPHLFDTCIIEEFPTRKEATACELRYQKLHDVVKSENFFNMAFAAPNGSHGRDTSGENHPLHGSHNGKGNIHSHNPLLVNLHFYHIFHLGMLKDVNLKHPDIIKGKDGIITV</sequence>
<dbReference type="GeneID" id="65106825"/>
<dbReference type="KEGG" id="vg:65106825"/>
<evidence type="ECO:0000256" key="1">
    <source>
        <dbReference type="SAM" id="MobiDB-lite"/>
    </source>
</evidence>